<dbReference type="PROSITE" id="PS51419">
    <property type="entry name" value="RAB"/>
    <property type="match status" value="1"/>
</dbReference>
<dbReference type="SMART" id="SM00174">
    <property type="entry name" value="RHO"/>
    <property type="match status" value="1"/>
</dbReference>
<comment type="similarity">
    <text evidence="2">Belongs to the small GTPase superfamily. Ras family.</text>
</comment>
<evidence type="ECO:0000313" key="7">
    <source>
        <dbReference type="EMBL" id="CAI6365519.1"/>
    </source>
</evidence>
<organism evidence="7 8">
    <name type="scientific">Macrosiphum euphorbiae</name>
    <name type="common">potato aphid</name>
    <dbReference type="NCBI Taxonomy" id="13131"/>
    <lineage>
        <taxon>Eukaryota</taxon>
        <taxon>Metazoa</taxon>
        <taxon>Ecdysozoa</taxon>
        <taxon>Arthropoda</taxon>
        <taxon>Hexapoda</taxon>
        <taxon>Insecta</taxon>
        <taxon>Pterygota</taxon>
        <taxon>Neoptera</taxon>
        <taxon>Paraneoptera</taxon>
        <taxon>Hemiptera</taxon>
        <taxon>Sternorrhyncha</taxon>
        <taxon>Aphidomorpha</taxon>
        <taxon>Aphidoidea</taxon>
        <taxon>Aphididae</taxon>
        <taxon>Macrosiphini</taxon>
        <taxon>Macrosiphum</taxon>
    </lineage>
</organism>
<protein>
    <recommendedName>
        <fullName evidence="3">small monomeric GTPase</fullName>
        <ecNumber evidence="3">3.6.5.2</ecNumber>
    </recommendedName>
</protein>
<evidence type="ECO:0000256" key="1">
    <source>
        <dbReference type="ARBA" id="ARBA00004123"/>
    </source>
</evidence>
<feature type="domain" description="HTH psq-type" evidence="6">
    <location>
        <begin position="147"/>
        <end position="184"/>
    </location>
</feature>
<dbReference type="Proteomes" id="UP001160148">
    <property type="component" value="Unassembled WGS sequence"/>
</dbReference>
<dbReference type="PRINTS" id="PR00449">
    <property type="entry name" value="RASTRNSFRMNG"/>
</dbReference>
<evidence type="ECO:0000313" key="8">
    <source>
        <dbReference type="Proteomes" id="UP001160148"/>
    </source>
</evidence>
<gene>
    <name evidence="7" type="ORF">MEUPH1_LOCUS20220</name>
</gene>
<dbReference type="InterPro" id="IPR009057">
    <property type="entry name" value="Homeodomain-like_sf"/>
</dbReference>
<name>A0AAV0XAS8_9HEMI</name>
<dbReference type="PROSITE" id="PS51421">
    <property type="entry name" value="RAS"/>
    <property type="match status" value="1"/>
</dbReference>
<dbReference type="InterPro" id="IPR005225">
    <property type="entry name" value="Small_GTP-bd"/>
</dbReference>
<evidence type="ECO:0000256" key="3">
    <source>
        <dbReference type="ARBA" id="ARBA00011984"/>
    </source>
</evidence>
<dbReference type="NCBIfam" id="TIGR00231">
    <property type="entry name" value="small_GTP"/>
    <property type="match status" value="1"/>
</dbReference>
<dbReference type="SMART" id="SM00173">
    <property type="entry name" value="RAS"/>
    <property type="match status" value="1"/>
</dbReference>
<sequence length="424" mass="48339">MTSTLYNKIGLIPKQKPIRVMIMGQPGVGKTALLVRFVTKKFIGDYDPNLEKMYTYQVSMESEMVNFEILDTAGYVQDKSCNLEMNMRWADVFILVYSITDKCSFDDCSRLKFLINYNKKKRRLSTKMGRCRKKIGGRTYKNFSDHDLQRAVALVKNGVLTERQAAEQFGIPKSTINRKRNKKNLKPVGRPCVLSTIEESMLLDGLVTAGKWGFPLTSKDIGFIVKNYLDTEGRKEQRFKDNLPGQDWLKLFLHRHNDVLTVKLCENIKRARVADHPFDVPVILVGNKVDQQYDRMVTYAEGRKRCQELGCVAFHEISVREDVDQAYAVFKEAFTCWKSMSKNPKLKRSSSDHGAEALFNSASRFISWPLVFGDSACSSSNRSEDTPEFRARASTEGHIRSGATACRYLPTLSARGSICCYLKK</sequence>
<dbReference type="GO" id="GO:0003677">
    <property type="term" value="F:DNA binding"/>
    <property type="evidence" value="ECO:0007669"/>
    <property type="project" value="InterPro"/>
</dbReference>
<dbReference type="Pfam" id="PF00071">
    <property type="entry name" value="Ras"/>
    <property type="match status" value="2"/>
</dbReference>
<dbReference type="GO" id="GO:0005525">
    <property type="term" value="F:GTP binding"/>
    <property type="evidence" value="ECO:0007669"/>
    <property type="project" value="InterPro"/>
</dbReference>
<evidence type="ECO:0000256" key="2">
    <source>
        <dbReference type="ARBA" id="ARBA00008344"/>
    </source>
</evidence>
<dbReference type="GO" id="GO:0003925">
    <property type="term" value="F:G protein activity"/>
    <property type="evidence" value="ECO:0007669"/>
    <property type="project" value="UniProtKB-EC"/>
</dbReference>
<dbReference type="InterPro" id="IPR007889">
    <property type="entry name" value="HTH_Psq"/>
</dbReference>
<dbReference type="PANTHER" id="PTHR45704">
    <property type="entry name" value="RAS-LIKE FAMILY MEMBER 11"/>
    <property type="match status" value="1"/>
</dbReference>
<dbReference type="Gene3D" id="3.40.50.300">
    <property type="entry name" value="P-loop containing nucleotide triphosphate hydrolases"/>
    <property type="match status" value="2"/>
</dbReference>
<keyword evidence="8" id="KW-1185">Reference proteome</keyword>
<dbReference type="Pfam" id="PF05225">
    <property type="entry name" value="HTH_psq"/>
    <property type="match status" value="1"/>
</dbReference>
<evidence type="ECO:0000256" key="5">
    <source>
        <dbReference type="ARBA" id="ARBA00048098"/>
    </source>
</evidence>
<dbReference type="Gene3D" id="1.10.10.60">
    <property type="entry name" value="Homeodomain-like"/>
    <property type="match status" value="1"/>
</dbReference>
<evidence type="ECO:0000259" key="6">
    <source>
        <dbReference type="Pfam" id="PF05225"/>
    </source>
</evidence>
<dbReference type="GO" id="GO:0005634">
    <property type="term" value="C:nucleus"/>
    <property type="evidence" value="ECO:0007669"/>
    <property type="project" value="UniProtKB-SubCell"/>
</dbReference>
<dbReference type="InterPro" id="IPR001806">
    <property type="entry name" value="Small_GTPase"/>
</dbReference>
<dbReference type="AlphaFoldDB" id="A0AAV0XAS8"/>
<reference evidence="7 8" key="1">
    <citation type="submission" date="2023-01" db="EMBL/GenBank/DDBJ databases">
        <authorList>
            <person name="Whitehead M."/>
        </authorList>
    </citation>
    <scope>NUCLEOTIDE SEQUENCE [LARGE SCALE GENOMIC DNA]</scope>
</reference>
<accession>A0AAV0XAS8</accession>
<dbReference type="InterPro" id="IPR051065">
    <property type="entry name" value="Ras-related_GTPase"/>
</dbReference>
<dbReference type="EMBL" id="CARXXK010000004">
    <property type="protein sequence ID" value="CAI6365519.1"/>
    <property type="molecule type" value="Genomic_DNA"/>
</dbReference>
<dbReference type="EC" id="3.6.5.2" evidence="3"/>
<dbReference type="InterPro" id="IPR027417">
    <property type="entry name" value="P-loop_NTPase"/>
</dbReference>
<dbReference type="SUPFAM" id="SSF46689">
    <property type="entry name" value="Homeodomain-like"/>
    <property type="match status" value="1"/>
</dbReference>
<comment type="caution">
    <text evidence="7">The sequence shown here is derived from an EMBL/GenBank/DDBJ whole genome shotgun (WGS) entry which is preliminary data.</text>
</comment>
<comment type="subcellular location">
    <subcellularLocation>
        <location evidence="1">Nucleus</location>
    </subcellularLocation>
</comment>
<evidence type="ECO:0000256" key="4">
    <source>
        <dbReference type="ARBA" id="ARBA00022801"/>
    </source>
</evidence>
<dbReference type="SUPFAM" id="SSF52540">
    <property type="entry name" value="P-loop containing nucleoside triphosphate hydrolases"/>
    <property type="match status" value="1"/>
</dbReference>
<dbReference type="SMART" id="SM00175">
    <property type="entry name" value="RAB"/>
    <property type="match status" value="1"/>
</dbReference>
<proteinExistence type="inferred from homology"/>
<comment type="catalytic activity">
    <reaction evidence="5">
        <text>GTP + H2O = GDP + phosphate + H(+)</text>
        <dbReference type="Rhea" id="RHEA:19669"/>
        <dbReference type="ChEBI" id="CHEBI:15377"/>
        <dbReference type="ChEBI" id="CHEBI:15378"/>
        <dbReference type="ChEBI" id="CHEBI:37565"/>
        <dbReference type="ChEBI" id="CHEBI:43474"/>
        <dbReference type="ChEBI" id="CHEBI:58189"/>
        <dbReference type="EC" id="3.6.5.2"/>
    </reaction>
</comment>
<keyword evidence="4" id="KW-0378">Hydrolase</keyword>